<feature type="transmembrane region" description="Helical" evidence="18">
    <location>
        <begin position="1103"/>
        <end position="1125"/>
    </location>
</feature>
<proteinExistence type="inferred from homology"/>
<dbReference type="Pfam" id="PF12819">
    <property type="entry name" value="Malectin_like"/>
    <property type="match status" value="1"/>
</dbReference>
<feature type="transmembrane region" description="Helical" evidence="18">
    <location>
        <begin position="1162"/>
        <end position="1185"/>
    </location>
</feature>
<keyword evidence="23" id="KW-1185">Reference proteome</keyword>
<keyword evidence="11" id="KW-0560">Oxidoreductase</keyword>
<feature type="transmembrane region" description="Helical" evidence="18">
    <location>
        <begin position="1574"/>
        <end position="1597"/>
    </location>
</feature>
<dbReference type="FunFam" id="2.60.120.430:FF:000001">
    <property type="entry name" value="Receptor-like protein kinase FERONIA"/>
    <property type="match status" value="1"/>
</dbReference>
<sequence>MKNSQNNPETFHTTWAMTKLMVFFLLIFLTYISYSIKFVTHSSNCKERKTLIFTQHPQSIAIFNSDPPPPIEPLKTNISHIIFGIAASAKLWNQRKNYIKLWWKPDRMRGVVWLDKAVKTRSEDELSLPPLKISSNTTKFKYKNPKGHRSAIRISRIISETLRLGETEGVRWFVMGDDDTVFVADNLVRVLQKYDHEQFYYIGSSSESHLQNIHFSYNMAYGGGGFAISYPLAKELAKMQDRCIQRYPGLYGSDDRMQACMAELGVPLTKEPGFHQFDVYGSLFGLLTAHPIAPLVSLHHLDVVQPIFPNTNRVKALERLKGPMELDSAGLMQQSICYDKRRSWTVSVSWGYAVQIFRGIFSVRDMEMPARTFLNWYQRADYTGYAFNTRPFSRNTCQKPFPYYLANSTFHPESNRTTTVYVLNRASNMTCPWKMPDPSRIHTIEVRKRPDPDMWNKAPRRNCCRILPSKKTGSMIIDVGVCNEDEVVELRLSISLMEFRYRNFVISLLLLSLSFPPSFSYLRFSPVDNHLVNCGSVETTIVDNRLYSSDWSNRNLPFCPSDRSVALRNENSFAGSSPLYDTARVFEKPSEYKFEIREKGIHMVRLHFQKFNSSKFDFGSAQFHVLVDKYVVLSNFNGGNSAETPLIKEYLIRVDAEKLLIRFFPTDSSKFAFVNAIEVISAPKDLVPNTSLSLNSNENVNFDSWSNQALEVVYRVNVGGPKVTPYNDTLWRTWVVDDEYLESSSGTERVYFGGRIKYQTGFASREIGPDNVYKSARLIRSTNGSIPNLNMTWVFPVAGEGYNYLVRLHFCDIASISLELLFFNVYVNGKLALENLDLSSATNEMLASPYYADIVVAGSDISGALNVSVGPSKDSMPYVIDGILNGVEILKLSNSMGSFDGLDSADVVLSLWPGRTGLLIPLVAAVLLVMSLSIVLRRKIIETKESLGWSKLPVNVSEFDAKLGLFYNTEREREMDPTVVIKTPNNSHQQHMIRTIRAAMRLLMIILILGFFFLWIIMPTNTYKLKWQPRIKSKVNTSKYFGTQGSTLLLYTFPVLFFAVLGCIYNHLGKHLNDHNNNIPERSHNKKKILGLWKQPMVVKGPLGIVTGIELGFFVMFIALLVWSFSTYLQNSFAKITLQSAAEDGEKLWESKLESSGLRLGLIGNICLSFLFFPVARGSSVLAVFGLTSEGSIKYHIWVGHMVMTLFTAHGLSYITFWAFTNQISAMLTWEKVDISVVAGEIALVAGLAMWITAIPRIRRKMFELFFYTHYLYIVFVLFFVLHVGIPYACIMLPAFYLFMVDRFLRFLQSRNSVRLLSTRILPDSFELNFSKTQALNFQPTSTIFINVPSVSKIQWHPFTITSSSKLEPEKLSVLIKCEGNWSKKLHQLLSSPSSSVDRLQVSVEGPYGPVSTHFLRHDTLVMVSGGSGITPFISIIRDMIFNAKALNSKTPRLLLISAFKNSSDLAALDIVLPLAGTPYDLADLNLQIEAFVTREKQQPQSQATKIPLSRIRWLKPKPTDSPISAVLGPNHWIWLGGIITSSFVVFLVLIGLINRFYIYPIDHNSNKVFAYSYRALLNILVICFAITATASLAVFWNKRENDMKSKQIQSLNGSSLTPTASPESMFYNAERELELESLPRQTLAEATKVHYGERPDLKRILFECKGSSIGVLASGPKQLRHEVANICSSGLVENLHFESISFSW</sequence>
<feature type="transmembrane region" description="Helical" evidence="18">
    <location>
        <begin position="1197"/>
        <end position="1220"/>
    </location>
</feature>
<evidence type="ECO:0000313" key="20">
    <source>
        <dbReference type="EMBL" id="KAF4386675.1"/>
    </source>
</evidence>
<keyword evidence="5" id="KW-0813">Transport</keyword>
<dbReference type="SUPFAM" id="SSF52343">
    <property type="entry name" value="Ferredoxin reductase-like, C-terminal NADP-linked domain"/>
    <property type="match status" value="1"/>
</dbReference>
<dbReference type="GO" id="GO:0046872">
    <property type="term" value="F:metal ion binding"/>
    <property type="evidence" value="ECO:0007669"/>
    <property type="project" value="UniProtKB-KW"/>
</dbReference>
<evidence type="ECO:0000313" key="23">
    <source>
        <dbReference type="Proteomes" id="UP000583929"/>
    </source>
</evidence>
<keyword evidence="6 18" id="KW-0812">Transmembrane</keyword>
<feature type="domain" description="FAD-binding FR-type" evidence="19">
    <location>
        <begin position="1303"/>
        <end position="1414"/>
    </location>
</feature>
<dbReference type="SFLD" id="SFLDG01168">
    <property type="entry name" value="Ferric_reductase_subgroup_(FRE"/>
    <property type="match status" value="1"/>
</dbReference>
<name>A0A7J6GUT5_CANSA</name>
<dbReference type="Pfam" id="PF01794">
    <property type="entry name" value="Ferric_reduct"/>
    <property type="match status" value="1"/>
</dbReference>
<dbReference type="EMBL" id="JAATIP010000041">
    <property type="protein sequence ID" value="KAF4386675.1"/>
    <property type="molecule type" value="Genomic_DNA"/>
</dbReference>
<dbReference type="Proteomes" id="UP000583929">
    <property type="component" value="Unassembled WGS sequence"/>
</dbReference>
<keyword evidence="8" id="KW-0732">Signal</keyword>
<dbReference type="Pfam" id="PF08030">
    <property type="entry name" value="NAD_binding_6"/>
    <property type="match status" value="1"/>
</dbReference>
<dbReference type="Gene3D" id="3.40.50.80">
    <property type="entry name" value="Nucleotide-binding domain of ferredoxin-NADP reductase (FNR) module"/>
    <property type="match status" value="1"/>
</dbReference>
<dbReference type="SFLD" id="SFLDS00052">
    <property type="entry name" value="Ferric_Reductase_Domain"/>
    <property type="match status" value="1"/>
</dbReference>
<evidence type="ECO:0000313" key="21">
    <source>
        <dbReference type="EMBL" id="KAF4392910.1"/>
    </source>
</evidence>
<evidence type="ECO:0000256" key="7">
    <source>
        <dbReference type="ARBA" id="ARBA00022723"/>
    </source>
</evidence>
<comment type="catalytic activity">
    <reaction evidence="16">
        <text>2 a Fe(II)-siderophore + NAD(+) + H(+) = 2 a Fe(III)-siderophore + NADH</text>
        <dbReference type="Rhea" id="RHEA:15061"/>
        <dbReference type="Rhea" id="RHEA-COMP:11342"/>
        <dbReference type="Rhea" id="RHEA-COMP:11344"/>
        <dbReference type="ChEBI" id="CHEBI:15378"/>
        <dbReference type="ChEBI" id="CHEBI:29033"/>
        <dbReference type="ChEBI" id="CHEBI:29034"/>
        <dbReference type="ChEBI" id="CHEBI:57540"/>
        <dbReference type="ChEBI" id="CHEBI:57945"/>
        <dbReference type="EC" id="1.16.1.7"/>
    </reaction>
</comment>
<evidence type="ECO:0000256" key="3">
    <source>
        <dbReference type="ARBA" id="ARBA00004167"/>
    </source>
</evidence>
<dbReference type="CDD" id="cd06186">
    <property type="entry name" value="NOX_Duox_like_FAD_NADP"/>
    <property type="match status" value="1"/>
</dbReference>
<evidence type="ECO:0000256" key="10">
    <source>
        <dbReference type="ARBA" id="ARBA00022989"/>
    </source>
</evidence>
<evidence type="ECO:0000256" key="14">
    <source>
        <dbReference type="ARBA" id="ARBA00023136"/>
    </source>
</evidence>
<feature type="transmembrane region" description="Helical" evidence="18">
    <location>
        <begin position="998"/>
        <end position="1018"/>
    </location>
</feature>
<dbReference type="PANTHER" id="PTHR10811">
    <property type="entry name" value="FRINGE-RELATED"/>
    <property type="match status" value="1"/>
</dbReference>
<dbReference type="Proteomes" id="UP000525078">
    <property type="component" value="Unassembled WGS sequence"/>
</dbReference>
<dbReference type="GO" id="GO:0140618">
    <property type="term" value="F:ferric-chelate reductase (NADH) activity"/>
    <property type="evidence" value="ECO:0007669"/>
    <property type="project" value="UniProtKB-EC"/>
</dbReference>
<keyword evidence="9" id="KW-0249">Electron transport</keyword>
<comment type="caution">
    <text evidence="20">The sequence shown here is derived from an EMBL/GenBank/DDBJ whole genome shotgun (WGS) entry which is preliminary data.</text>
</comment>
<reference evidence="22 23" key="1">
    <citation type="journal article" date="2020" name="bioRxiv">
        <title>Sequence and annotation of 42 cannabis genomes reveals extensive copy number variation in cannabinoid synthesis and pathogen resistance genes.</title>
        <authorList>
            <person name="Mckernan K.J."/>
            <person name="Helbert Y."/>
            <person name="Kane L.T."/>
            <person name="Ebling H."/>
            <person name="Zhang L."/>
            <person name="Liu B."/>
            <person name="Eaton Z."/>
            <person name="Mclaughlin S."/>
            <person name="Kingan S."/>
            <person name="Baybayan P."/>
            <person name="Concepcion G."/>
            <person name="Jordan M."/>
            <person name="Riva A."/>
            <person name="Barbazuk W."/>
            <person name="Harkins T."/>
        </authorList>
    </citation>
    <scope>NUCLEOTIDE SEQUENCE [LARGE SCALE GENOMIC DNA]</scope>
    <source>
        <strain evidence="22 23">cv. Jamaican Lion 4</strain>
        <strain evidence="21">Father</strain>
        <strain evidence="20">Mother</strain>
        <tissue evidence="20">Leaf</tissue>
    </source>
</reference>
<evidence type="ECO:0000256" key="9">
    <source>
        <dbReference type="ARBA" id="ARBA00022982"/>
    </source>
</evidence>
<dbReference type="Gene3D" id="2.60.120.430">
    <property type="entry name" value="Galactose-binding lectin"/>
    <property type="match status" value="2"/>
</dbReference>
<protein>
    <recommendedName>
        <fullName evidence="17">ferric-chelate reductase (NADH)</fullName>
        <ecNumber evidence="17">1.16.1.7</ecNumber>
    </recommendedName>
</protein>
<dbReference type="FunFam" id="2.60.120.430:FF:000005">
    <property type="entry name" value="Putative receptor-like protein kinase"/>
    <property type="match status" value="1"/>
</dbReference>
<evidence type="ECO:0000313" key="22">
    <source>
        <dbReference type="Proteomes" id="UP000525078"/>
    </source>
</evidence>
<evidence type="ECO:0000256" key="6">
    <source>
        <dbReference type="ARBA" id="ARBA00022692"/>
    </source>
</evidence>
<dbReference type="PROSITE" id="PS51384">
    <property type="entry name" value="FAD_FR"/>
    <property type="match status" value="1"/>
</dbReference>
<dbReference type="GO" id="GO:0016020">
    <property type="term" value="C:membrane"/>
    <property type="evidence" value="ECO:0007669"/>
    <property type="project" value="UniProtKB-SubCell"/>
</dbReference>
<keyword evidence="13" id="KW-0406">Ion transport</keyword>
<dbReference type="InterPro" id="IPR017938">
    <property type="entry name" value="Riboflavin_synthase-like_b-brl"/>
</dbReference>
<dbReference type="GO" id="GO:0006811">
    <property type="term" value="P:monoatomic ion transport"/>
    <property type="evidence" value="ECO:0007669"/>
    <property type="project" value="UniProtKB-KW"/>
</dbReference>
<keyword evidence="12" id="KW-0408">Iron</keyword>
<dbReference type="Pfam" id="PF08022">
    <property type="entry name" value="FAD_binding_8"/>
    <property type="match status" value="1"/>
</dbReference>
<dbReference type="FunFam" id="3.40.50.80:FF:000039">
    <property type="entry name" value="Ferric reduction oxidase 3"/>
    <property type="match status" value="1"/>
</dbReference>
<feature type="transmembrane region" description="Helical" evidence="18">
    <location>
        <begin position="1235"/>
        <end position="1255"/>
    </location>
</feature>
<dbReference type="SUPFAM" id="SSF63380">
    <property type="entry name" value="Riboflavin synthase domain-like"/>
    <property type="match status" value="1"/>
</dbReference>
<evidence type="ECO:0000256" key="16">
    <source>
        <dbReference type="ARBA" id="ARBA00050970"/>
    </source>
</evidence>
<dbReference type="EC" id="1.16.1.7" evidence="17"/>
<keyword evidence="10 18" id="KW-1133">Transmembrane helix</keyword>
<comment type="cofactor">
    <cofactor evidence="1">
        <name>FAD</name>
        <dbReference type="ChEBI" id="CHEBI:57692"/>
    </cofactor>
</comment>
<dbReference type="Pfam" id="PF04646">
    <property type="entry name" value="DUF604"/>
    <property type="match status" value="1"/>
</dbReference>
<evidence type="ECO:0000256" key="17">
    <source>
        <dbReference type="ARBA" id="ARBA00066905"/>
    </source>
</evidence>
<evidence type="ECO:0000256" key="11">
    <source>
        <dbReference type="ARBA" id="ARBA00023002"/>
    </source>
</evidence>
<evidence type="ECO:0000256" key="18">
    <source>
        <dbReference type="SAM" id="Phobius"/>
    </source>
</evidence>
<dbReference type="FunFam" id="3.90.550.50:FF:000006">
    <property type="entry name" value="Fringe-related protein-like"/>
    <property type="match status" value="1"/>
</dbReference>
<feature type="transmembrane region" description="Helical" evidence="18">
    <location>
        <begin position="1048"/>
        <end position="1068"/>
    </location>
</feature>
<dbReference type="InterPro" id="IPR024788">
    <property type="entry name" value="Malectin-like_Carb-bd_dom"/>
</dbReference>
<evidence type="ECO:0000256" key="13">
    <source>
        <dbReference type="ARBA" id="ARBA00023065"/>
    </source>
</evidence>
<feature type="transmembrane region" description="Helical" evidence="18">
    <location>
        <begin position="1533"/>
        <end position="1554"/>
    </location>
</feature>
<feature type="transmembrane region" description="Helical" evidence="18">
    <location>
        <begin position="20"/>
        <end position="39"/>
    </location>
</feature>
<comment type="similarity">
    <text evidence="4">Belongs to the ferric reductase (FRE) family.</text>
</comment>
<dbReference type="InterPro" id="IPR039261">
    <property type="entry name" value="FNR_nucleotide-bd"/>
</dbReference>
<evidence type="ECO:0000256" key="4">
    <source>
        <dbReference type="ARBA" id="ARBA00006278"/>
    </source>
</evidence>
<dbReference type="Gene3D" id="3.90.550.50">
    <property type="match status" value="1"/>
</dbReference>
<evidence type="ECO:0000256" key="12">
    <source>
        <dbReference type="ARBA" id="ARBA00023004"/>
    </source>
</evidence>
<evidence type="ECO:0000256" key="1">
    <source>
        <dbReference type="ARBA" id="ARBA00001974"/>
    </source>
</evidence>
<keyword evidence="14 18" id="KW-0472">Membrane</keyword>
<dbReference type="InterPro" id="IPR006740">
    <property type="entry name" value="DUF604"/>
</dbReference>
<evidence type="ECO:0000256" key="8">
    <source>
        <dbReference type="ARBA" id="ARBA00022729"/>
    </source>
</evidence>
<evidence type="ECO:0000259" key="19">
    <source>
        <dbReference type="PROSITE" id="PS51384"/>
    </source>
</evidence>
<dbReference type="InterPro" id="IPR013112">
    <property type="entry name" value="FAD-bd_8"/>
</dbReference>
<evidence type="ECO:0000256" key="2">
    <source>
        <dbReference type="ARBA" id="ARBA00004141"/>
    </source>
</evidence>
<keyword evidence="7" id="KW-0479">Metal-binding</keyword>
<keyword evidence="15" id="KW-0325">Glycoprotein</keyword>
<gene>
    <name evidence="20" type="ORF">F8388_006630</name>
    <name evidence="21" type="ORF">G4B88_011905</name>
</gene>
<feature type="transmembrane region" description="Helical" evidence="18">
    <location>
        <begin position="918"/>
        <end position="936"/>
    </location>
</feature>
<comment type="subcellular location">
    <subcellularLocation>
        <location evidence="2">Membrane</location>
        <topology evidence="2">Multi-pass membrane protein</topology>
    </subcellularLocation>
    <subcellularLocation>
        <location evidence="3">Membrane</location>
        <topology evidence="3">Single-pass membrane protein</topology>
    </subcellularLocation>
</comment>
<feature type="transmembrane region" description="Helical" evidence="18">
    <location>
        <begin position="1286"/>
        <end position="1305"/>
    </location>
</feature>
<organism evidence="20 22">
    <name type="scientific">Cannabis sativa</name>
    <name type="common">Hemp</name>
    <name type="synonym">Marijuana</name>
    <dbReference type="NCBI Taxonomy" id="3483"/>
    <lineage>
        <taxon>Eukaryota</taxon>
        <taxon>Viridiplantae</taxon>
        <taxon>Streptophyta</taxon>
        <taxon>Embryophyta</taxon>
        <taxon>Tracheophyta</taxon>
        <taxon>Spermatophyta</taxon>
        <taxon>Magnoliopsida</taxon>
        <taxon>eudicotyledons</taxon>
        <taxon>Gunneridae</taxon>
        <taxon>Pentapetalae</taxon>
        <taxon>rosids</taxon>
        <taxon>fabids</taxon>
        <taxon>Rosales</taxon>
        <taxon>Cannabaceae</taxon>
        <taxon>Cannabis</taxon>
    </lineage>
</organism>
<dbReference type="EMBL" id="JAATIQ010000050">
    <property type="protein sequence ID" value="KAF4392910.1"/>
    <property type="molecule type" value="Genomic_DNA"/>
</dbReference>
<evidence type="ECO:0000256" key="15">
    <source>
        <dbReference type="ARBA" id="ARBA00023180"/>
    </source>
</evidence>
<dbReference type="InterPro" id="IPR017927">
    <property type="entry name" value="FAD-bd_FR_type"/>
</dbReference>
<dbReference type="InterPro" id="IPR013121">
    <property type="entry name" value="Fe_red_NAD-bd_6"/>
</dbReference>
<accession>A0A7J6GUT5</accession>
<evidence type="ECO:0000256" key="5">
    <source>
        <dbReference type="ARBA" id="ARBA00022448"/>
    </source>
</evidence>
<dbReference type="InterPro" id="IPR013130">
    <property type="entry name" value="Fe3_Rdtase_TM_dom"/>
</dbReference>